<name>A0A922MWK7_SPOEX</name>
<dbReference type="AlphaFoldDB" id="A0A922MWK7"/>
<proteinExistence type="predicted"/>
<evidence type="ECO:0000313" key="2">
    <source>
        <dbReference type="EMBL" id="KAH9643725.1"/>
    </source>
</evidence>
<dbReference type="EMBL" id="JACEFF010000115">
    <property type="protein sequence ID" value="KAH9643725.1"/>
    <property type="molecule type" value="Genomic_DNA"/>
</dbReference>
<comment type="caution">
    <text evidence="2">The sequence shown here is derived from an EMBL/GenBank/DDBJ whole genome shotgun (WGS) entry which is preliminary data.</text>
</comment>
<protein>
    <submittedName>
        <fullName evidence="2">Uncharacterized protein</fullName>
    </submittedName>
</protein>
<feature type="region of interest" description="Disordered" evidence="1">
    <location>
        <begin position="185"/>
        <end position="241"/>
    </location>
</feature>
<organism evidence="2 3">
    <name type="scientific">Spodoptera exigua</name>
    <name type="common">Beet armyworm</name>
    <name type="synonym">Noctua fulgens</name>
    <dbReference type="NCBI Taxonomy" id="7107"/>
    <lineage>
        <taxon>Eukaryota</taxon>
        <taxon>Metazoa</taxon>
        <taxon>Ecdysozoa</taxon>
        <taxon>Arthropoda</taxon>
        <taxon>Hexapoda</taxon>
        <taxon>Insecta</taxon>
        <taxon>Pterygota</taxon>
        <taxon>Neoptera</taxon>
        <taxon>Endopterygota</taxon>
        <taxon>Lepidoptera</taxon>
        <taxon>Glossata</taxon>
        <taxon>Ditrysia</taxon>
        <taxon>Noctuoidea</taxon>
        <taxon>Noctuidae</taxon>
        <taxon>Amphipyrinae</taxon>
        <taxon>Spodoptera</taxon>
    </lineage>
</organism>
<feature type="compositionally biased region" description="Basic and acidic residues" evidence="1">
    <location>
        <begin position="60"/>
        <end position="71"/>
    </location>
</feature>
<sequence length="312" mass="34292">MKIQTVAGRAVVCEEPPRSTAYYYADLERLKRNEPAPAQSPPTALSEYVAACEVADDGAVREVPPLRDRGRQHSLPEYSRKEDTYSTAGTFPMPEPKEKEPLLAELEVVGRLPLSQLDSASGVRRSRSCSGREDVASLRAERDALARALAAERQRAATAARAHDARLAELHGVIAELVRRRAHDKHARAIPEEDVSDECESTTQPAGELDNDADHSRTDQNDTSSALSPELPTPQESKVENTIPANFEELPTDTETSAHEIKADCPRVEVTTPSLAEQCDTSLNLSERDSDLCLSTARYAQRSNTTHSFIHK</sequence>
<dbReference type="Proteomes" id="UP000814243">
    <property type="component" value="Unassembled WGS sequence"/>
</dbReference>
<evidence type="ECO:0000256" key="1">
    <source>
        <dbReference type="SAM" id="MobiDB-lite"/>
    </source>
</evidence>
<gene>
    <name evidence="2" type="ORF">HF086_007695</name>
</gene>
<reference evidence="2" key="1">
    <citation type="journal article" date="2021" name="G3 (Bethesda)">
        <title>Genome and transcriptome analysis of the beet armyworm Spodoptera exigua reveals targets for pest control. .</title>
        <authorList>
            <person name="Simon S."/>
            <person name="Breeschoten T."/>
            <person name="Jansen H.J."/>
            <person name="Dirks R.P."/>
            <person name="Schranz M.E."/>
            <person name="Ros V.I.D."/>
        </authorList>
    </citation>
    <scope>NUCLEOTIDE SEQUENCE</scope>
    <source>
        <strain evidence="2">TB_SE_WUR_2020</strain>
    </source>
</reference>
<feature type="region of interest" description="Disordered" evidence="1">
    <location>
        <begin position="60"/>
        <end position="96"/>
    </location>
</feature>
<evidence type="ECO:0000313" key="3">
    <source>
        <dbReference type="Proteomes" id="UP000814243"/>
    </source>
</evidence>
<accession>A0A922MWK7</accession>